<name>D2V576_NAEGR</name>
<gene>
    <name evidence="1" type="ORF">NAEGRDRAFT_64041</name>
</gene>
<dbReference type="VEuPathDB" id="AmoebaDB:NAEGRDRAFT_64041"/>
<dbReference type="OrthoDB" id="406765at2759"/>
<dbReference type="EMBL" id="GG738852">
    <property type="protein sequence ID" value="EFC48059.1"/>
    <property type="molecule type" value="Genomic_DNA"/>
</dbReference>
<accession>D2V576</accession>
<dbReference type="eggNOG" id="ENOG502S74X">
    <property type="taxonomic scope" value="Eukaryota"/>
</dbReference>
<dbReference type="SUPFAM" id="SSF56059">
    <property type="entry name" value="Glutathione synthetase ATP-binding domain-like"/>
    <property type="match status" value="1"/>
</dbReference>
<protein>
    <submittedName>
        <fullName evidence="1">Predicted protein</fullName>
    </submittedName>
</protein>
<dbReference type="PANTHER" id="PTHR39217:SF1">
    <property type="entry name" value="GLUTATHIONE SYNTHETASE"/>
    <property type="match status" value="1"/>
</dbReference>
<keyword evidence="2" id="KW-1185">Reference proteome</keyword>
<dbReference type="InParanoid" id="D2V576"/>
<dbReference type="AlphaFoldDB" id="D2V576"/>
<evidence type="ECO:0000313" key="2">
    <source>
        <dbReference type="Proteomes" id="UP000006671"/>
    </source>
</evidence>
<dbReference type="GeneID" id="8849678"/>
<dbReference type="PANTHER" id="PTHR39217">
    <property type="match status" value="1"/>
</dbReference>
<sequence>MSFNPTFRNCIFIASSDEELAKTRRKHDRLNDARFFEELNQTLFVAFDWKSSFTLMMEQYNQNPIEYFEQQALANIVNESTQNVALDVKNCKFYCVIRTPWNYVKHYGDFIKWLQIMNQLGKEEKLMTFNHPELLTWNSTKRYLFEIQDSWENYSIVPSELVDKGIAESLSNEDIIEKYTAKFNCDKLVFKPLISAGSYFTFVVSKQDEHANDYAKESSSKMDKLKEFFQCERDQEYLDRNIMMVQPFMEEIVNDGEYSFLFINEKPSHMLWKRPKAGDFRVQGDYGGSNTCIPKERFNSTILENAQKLFDKVKKEKSPNHLLLYCRLDVIIDWQTNELKICELELLEPHLYFETINPNDKSVELAWECKLYESVVALSHNTL</sequence>
<evidence type="ECO:0000313" key="1">
    <source>
        <dbReference type="EMBL" id="EFC48059.1"/>
    </source>
</evidence>
<dbReference type="STRING" id="5762.D2V576"/>
<dbReference type="InterPro" id="IPR053191">
    <property type="entry name" value="DcsG_Biosynth_Enzyme"/>
</dbReference>
<dbReference type="KEGG" id="ngr:NAEGRDRAFT_64041"/>
<dbReference type="RefSeq" id="XP_002680803.1">
    <property type="nucleotide sequence ID" value="XM_002680757.1"/>
</dbReference>
<dbReference type="OMA" id="ELAWECK"/>
<organism evidence="2">
    <name type="scientific">Naegleria gruberi</name>
    <name type="common">Amoeba</name>
    <dbReference type="NCBI Taxonomy" id="5762"/>
    <lineage>
        <taxon>Eukaryota</taxon>
        <taxon>Discoba</taxon>
        <taxon>Heterolobosea</taxon>
        <taxon>Tetramitia</taxon>
        <taxon>Eutetramitia</taxon>
        <taxon>Vahlkampfiidae</taxon>
        <taxon>Naegleria</taxon>
    </lineage>
</organism>
<reference evidence="1 2" key="1">
    <citation type="journal article" date="2010" name="Cell">
        <title>The genome of Naegleria gruberi illuminates early eukaryotic versatility.</title>
        <authorList>
            <person name="Fritz-Laylin L.K."/>
            <person name="Prochnik S.E."/>
            <person name="Ginger M.L."/>
            <person name="Dacks J.B."/>
            <person name="Carpenter M.L."/>
            <person name="Field M.C."/>
            <person name="Kuo A."/>
            <person name="Paredez A."/>
            <person name="Chapman J."/>
            <person name="Pham J."/>
            <person name="Shu S."/>
            <person name="Neupane R."/>
            <person name="Cipriano M."/>
            <person name="Mancuso J."/>
            <person name="Tu H."/>
            <person name="Salamov A."/>
            <person name="Lindquist E."/>
            <person name="Shapiro H."/>
            <person name="Lucas S."/>
            <person name="Grigoriev I.V."/>
            <person name="Cande W.Z."/>
            <person name="Fulton C."/>
            <person name="Rokhsar D.S."/>
            <person name="Dawson S.C."/>
        </authorList>
    </citation>
    <scope>NUCLEOTIDE SEQUENCE [LARGE SCALE GENOMIC DNA]</scope>
    <source>
        <strain evidence="1 2">NEG-M</strain>
    </source>
</reference>
<dbReference type="Proteomes" id="UP000006671">
    <property type="component" value="Unassembled WGS sequence"/>
</dbReference>
<proteinExistence type="predicted"/>